<feature type="region of interest" description="Disordered" evidence="2">
    <location>
        <begin position="679"/>
        <end position="994"/>
    </location>
</feature>
<evidence type="ECO:0000256" key="2">
    <source>
        <dbReference type="SAM" id="MobiDB-lite"/>
    </source>
</evidence>
<evidence type="ECO:0000313" key="5">
    <source>
        <dbReference type="Proteomes" id="UP000823405"/>
    </source>
</evidence>
<keyword evidence="5" id="KW-1185">Reference proteome</keyword>
<gene>
    <name evidence="4" type="ORF">BGZ97_010715</name>
</gene>
<feature type="region of interest" description="Disordered" evidence="2">
    <location>
        <begin position="44"/>
        <end position="145"/>
    </location>
</feature>
<feature type="compositionally biased region" description="Polar residues" evidence="2">
    <location>
        <begin position="826"/>
        <end position="871"/>
    </location>
</feature>
<dbReference type="InterPro" id="IPR016197">
    <property type="entry name" value="Chromo-like_dom_sf"/>
</dbReference>
<dbReference type="OrthoDB" id="433924at2759"/>
<feature type="compositionally biased region" description="Low complexity" evidence="2">
    <location>
        <begin position="807"/>
        <end position="821"/>
    </location>
</feature>
<name>A0A9P6R7V2_9FUNG</name>
<keyword evidence="1" id="KW-0175">Coiled coil</keyword>
<feature type="compositionally biased region" description="Low complexity" evidence="2">
    <location>
        <begin position="789"/>
        <end position="800"/>
    </location>
</feature>
<evidence type="ECO:0000313" key="4">
    <source>
        <dbReference type="EMBL" id="KAG0312897.1"/>
    </source>
</evidence>
<dbReference type="InterPro" id="IPR023780">
    <property type="entry name" value="Chromo_domain"/>
</dbReference>
<organism evidence="4 5">
    <name type="scientific">Linnemannia gamsii</name>
    <dbReference type="NCBI Taxonomy" id="64522"/>
    <lineage>
        <taxon>Eukaryota</taxon>
        <taxon>Fungi</taxon>
        <taxon>Fungi incertae sedis</taxon>
        <taxon>Mucoromycota</taxon>
        <taxon>Mortierellomycotina</taxon>
        <taxon>Mortierellomycetes</taxon>
        <taxon>Mortierellales</taxon>
        <taxon>Mortierellaceae</taxon>
        <taxon>Linnemannia</taxon>
    </lineage>
</organism>
<dbReference type="CDD" id="cd00024">
    <property type="entry name" value="CD_CSD"/>
    <property type="match status" value="1"/>
</dbReference>
<protein>
    <recommendedName>
        <fullName evidence="3">Chromo domain-containing protein</fullName>
    </recommendedName>
</protein>
<feature type="region of interest" description="Disordered" evidence="2">
    <location>
        <begin position="394"/>
        <end position="419"/>
    </location>
</feature>
<feature type="region of interest" description="Disordered" evidence="2">
    <location>
        <begin position="521"/>
        <end position="542"/>
    </location>
</feature>
<feature type="coiled-coil region" evidence="1">
    <location>
        <begin position="559"/>
        <end position="590"/>
    </location>
</feature>
<feature type="compositionally biased region" description="Polar residues" evidence="2">
    <location>
        <begin position="399"/>
        <end position="419"/>
    </location>
</feature>
<dbReference type="Gene3D" id="2.40.50.40">
    <property type="match status" value="1"/>
</dbReference>
<accession>A0A9P6R7V2</accession>
<feature type="compositionally biased region" description="Low complexity" evidence="2">
    <location>
        <begin position="735"/>
        <end position="748"/>
    </location>
</feature>
<feature type="compositionally biased region" description="Basic residues" evidence="2">
    <location>
        <begin position="73"/>
        <end position="82"/>
    </location>
</feature>
<dbReference type="EMBL" id="JAAAIN010000569">
    <property type="protein sequence ID" value="KAG0312897.1"/>
    <property type="molecule type" value="Genomic_DNA"/>
</dbReference>
<feature type="coiled-coil region" evidence="1">
    <location>
        <begin position="427"/>
        <end position="493"/>
    </location>
</feature>
<dbReference type="AlphaFoldDB" id="A0A9P6R7V2"/>
<proteinExistence type="predicted"/>
<dbReference type="Proteomes" id="UP000823405">
    <property type="component" value="Unassembled WGS sequence"/>
</dbReference>
<feature type="domain" description="Chromo" evidence="3">
    <location>
        <begin position="1"/>
        <end position="53"/>
    </location>
</feature>
<comment type="caution">
    <text evidence="4">The sequence shown here is derived from an EMBL/GenBank/DDBJ whole genome shotgun (WGS) entry which is preliminary data.</text>
</comment>
<evidence type="ECO:0000259" key="3">
    <source>
        <dbReference type="PROSITE" id="PS50013"/>
    </source>
</evidence>
<sequence>MDTGAVEYLIRWQGIDSQGKEYEDSWEPEENVLGVELIEEFEQSQPAMRVHPRQPTSTKPNGTMPRQGETNKHHPSVRHFPRPHYSLHPPFDHTGAVGQLSKRDQSAANFTTPSKRKASASMVDDPESKDMSGVESTADVEVTGSQEIGETEKRLKAGTVLRSNNQSSRYISRRQATGISGKSTTTIRLLQLDHDREKAYFKSVIEKSELLKDAAFRSEIIQFLKDPKNPGFEVEAGLLKSETWLIELKEQQEASGSLFLALDIPGAIIKALFIPETLLGYQRQQHPGKGLVLNDRSIISAIIAGDLRDSGLSPAVNNESGAAIPPPQQSSLAAPIAETNGDASMEIDEPTNAIPVVSCGWRDCTETRVTVQELSLHVQQDHLQILDSRAATIHPKPAQNESEASLATTSHETDTDNVTEVSRDDQIAQLQSSYSSLKGDLVRMKEEITRSDQQAQDLSTLYSAAIESSEENIKRLEAQLEWEMKKWDQYREETRRMIALGGGNEVQVQVQQPAVTLSDDNASTIPEHPNGGELGSPQQDDYGFDKPMEAQSQNSIQTIQKLLITAREKQVRLEQQNQELVSKRKALDSEHALLDLRYRETLAQLASLEAKDHDTAEALRNRAKGVEQCRATIDQEQEQSRKTVGELQSKIDELRQGTLSSSPPPHLSPLATAVPVAGNSVQESDTNGDHIMTESTPPPPLPLESTPPPLTTPVSTLPSQAEPLEGLPPMSVESEPLTAAALTLEPTTVEPLDEPQQPIEPVESLPSLDDHISAEPPIVLSAEQPVEISEVQMTQEQQEQQSEEQEQQSARSEQSEQQPEQPITKAPTTEQVNPDTSSKSSSDICNSASVDTDINTTATIAPVASSPTLATSPAPVPAPADATCTSTYAAENGASTSTSSSSTEPSFAPEKIQTSDESLPIEEQSVLSPKAPMSASVDINSHSSNDDASKPSSTAAAIATTTSTTTTTGNGNDNGNGDINDPSNSVDHLVNKDN</sequence>
<dbReference type="SUPFAM" id="SSF54160">
    <property type="entry name" value="Chromo domain-like"/>
    <property type="match status" value="1"/>
</dbReference>
<dbReference type="InterPro" id="IPR000953">
    <property type="entry name" value="Chromo/chromo_shadow_dom"/>
</dbReference>
<dbReference type="PROSITE" id="PS50013">
    <property type="entry name" value="CHROMO_2"/>
    <property type="match status" value="1"/>
</dbReference>
<dbReference type="Pfam" id="PF00385">
    <property type="entry name" value="Chromo"/>
    <property type="match status" value="1"/>
</dbReference>
<reference evidence="4" key="1">
    <citation type="journal article" date="2020" name="Fungal Divers.">
        <title>Resolving the Mortierellaceae phylogeny through synthesis of multi-gene phylogenetics and phylogenomics.</title>
        <authorList>
            <person name="Vandepol N."/>
            <person name="Liber J."/>
            <person name="Desiro A."/>
            <person name="Na H."/>
            <person name="Kennedy M."/>
            <person name="Barry K."/>
            <person name="Grigoriev I.V."/>
            <person name="Miller A.N."/>
            <person name="O'Donnell K."/>
            <person name="Stajich J.E."/>
            <person name="Bonito G."/>
        </authorList>
    </citation>
    <scope>NUCLEOTIDE SEQUENCE</scope>
    <source>
        <strain evidence="4">NVP60</strain>
    </source>
</reference>
<feature type="compositionally biased region" description="Pro residues" evidence="2">
    <location>
        <begin position="696"/>
        <end position="711"/>
    </location>
</feature>
<evidence type="ECO:0000256" key="1">
    <source>
        <dbReference type="SAM" id="Coils"/>
    </source>
</evidence>
<feature type="compositionally biased region" description="Low complexity" evidence="2">
    <location>
        <begin position="951"/>
        <end position="984"/>
    </location>
</feature>